<feature type="compositionally biased region" description="Polar residues" evidence="1">
    <location>
        <begin position="205"/>
        <end position="223"/>
    </location>
</feature>
<dbReference type="InParanoid" id="A0A1Y2CY51"/>
<feature type="compositionally biased region" description="Low complexity" evidence="1">
    <location>
        <begin position="665"/>
        <end position="674"/>
    </location>
</feature>
<evidence type="ECO:0000313" key="3">
    <source>
        <dbReference type="Proteomes" id="UP000193467"/>
    </source>
</evidence>
<feature type="compositionally biased region" description="Basic and acidic residues" evidence="1">
    <location>
        <begin position="781"/>
        <end position="798"/>
    </location>
</feature>
<gene>
    <name evidence="2" type="ORF">BCR35DRAFT_356072</name>
</gene>
<feature type="region of interest" description="Disordered" evidence="1">
    <location>
        <begin position="1"/>
        <end position="160"/>
    </location>
</feature>
<dbReference type="STRING" id="106004.A0A1Y2CY51"/>
<feature type="compositionally biased region" description="Low complexity" evidence="1">
    <location>
        <begin position="684"/>
        <end position="713"/>
    </location>
</feature>
<sequence>MQYDQRRYSTLGPSPIRTPPTSEDGSVVSAVPPYPAPPSAIQHVVADDKKHQQQPPLSPTSPYGSHPSSPTPSIRPPLPSAPSTYRLSPAVEAPSAPSSPHMSDVESMMDTFPPYDVKNHAHHPSPPPSAVDPPPPPQTHFSGSVSASAGGGVPHYQGDENSRFVDLRLMEARKQRAEEGVREERSIEHWREEQERDRARELAQIRTSKPPSIDSGASMSSAGTRRPPSDSSAPRRRPSAQGMTAAESAAQHHFRLAQQHLEAAQRLAADSSLSLQIDRPQATRAASYEDRQASPFDARGGRPFDPFDDGQSTYEYADSVIDPEVEPISPESSFYEDASEFGESRYGSYSSQPRVPPRRSMSLSSVSTSAPSYRSAPPLPPVPSLSSFAGGAYHQNRYDNYRSPASHHRQLPAYPPRQPSNLAPSSSTRPSRSDSLQSTSDASLGSSYTFGGRQPSPSAPIEEGYVEVLQAGGWGEREVTSRAPSPPRRAASIRRSPSIRRGSSPPPPLPTALPHPSTFTQEPVSYPSQVPPPEHQSQYWPPQQPQHRTYSPSELSVSTQLPMYQPPAPSPSAQHRPTPPPQHQAHSYASSPYPQAPPHMYGQPTSYILSPSGHPIPVYAAISAAPPPAPRQALAVHSQPLMYDHRLPYSATPSSAPPSAPPAQPQQLYAAAPTRTGSSPTGILKKSSSNSNLLLSQPNITPPSSASPSQQHPYAHPPPTRPASTWSSSSSEGRGSPSILGGGSNPYPAKLRSRMASLREKLTSSPHVRFQSPVPAVVEAEQAREKEREREMGVQRRDDAVAAMNKSFGMLL</sequence>
<feature type="compositionally biased region" description="Pro residues" evidence="1">
    <location>
        <begin position="504"/>
        <end position="513"/>
    </location>
</feature>
<feature type="compositionally biased region" description="Polar residues" evidence="1">
    <location>
        <begin position="535"/>
        <end position="562"/>
    </location>
</feature>
<evidence type="ECO:0000256" key="1">
    <source>
        <dbReference type="SAM" id="MobiDB-lite"/>
    </source>
</evidence>
<feature type="compositionally biased region" description="Low complexity" evidence="1">
    <location>
        <begin position="358"/>
        <end position="376"/>
    </location>
</feature>
<feature type="compositionally biased region" description="Low complexity" evidence="1">
    <location>
        <begin position="488"/>
        <end position="503"/>
    </location>
</feature>
<feature type="compositionally biased region" description="Low complexity" evidence="1">
    <location>
        <begin position="424"/>
        <end position="438"/>
    </location>
</feature>
<feature type="region of interest" description="Disordered" evidence="1">
    <location>
        <begin position="645"/>
        <end position="798"/>
    </location>
</feature>
<protein>
    <submittedName>
        <fullName evidence="2">Uncharacterized protein</fullName>
    </submittedName>
</protein>
<feature type="compositionally biased region" description="Low complexity" evidence="1">
    <location>
        <begin position="88"/>
        <end position="100"/>
    </location>
</feature>
<feature type="compositionally biased region" description="Polar residues" evidence="1">
    <location>
        <begin position="518"/>
        <end position="528"/>
    </location>
</feature>
<proteinExistence type="predicted"/>
<keyword evidence="3" id="KW-1185">Reference proteome</keyword>
<evidence type="ECO:0000313" key="2">
    <source>
        <dbReference type="EMBL" id="ORY51774.1"/>
    </source>
</evidence>
<feature type="compositionally biased region" description="Pro residues" evidence="1">
    <location>
        <begin position="655"/>
        <end position="664"/>
    </location>
</feature>
<feature type="compositionally biased region" description="Low complexity" evidence="1">
    <location>
        <begin position="722"/>
        <end position="738"/>
    </location>
</feature>
<dbReference type="AlphaFoldDB" id="A0A1Y2CY51"/>
<feature type="compositionally biased region" description="Pro residues" evidence="1">
    <location>
        <begin position="124"/>
        <end position="138"/>
    </location>
</feature>
<reference evidence="2 3" key="1">
    <citation type="submission" date="2016-07" db="EMBL/GenBank/DDBJ databases">
        <title>Pervasive Adenine N6-methylation of Active Genes in Fungi.</title>
        <authorList>
            <consortium name="DOE Joint Genome Institute"/>
            <person name="Mondo S.J."/>
            <person name="Dannebaum R.O."/>
            <person name="Kuo R.C."/>
            <person name="Labutti K."/>
            <person name="Haridas S."/>
            <person name="Kuo A."/>
            <person name="Salamov A."/>
            <person name="Ahrendt S.R."/>
            <person name="Lipzen A."/>
            <person name="Sullivan W."/>
            <person name="Andreopoulos W.B."/>
            <person name="Clum A."/>
            <person name="Lindquist E."/>
            <person name="Daum C."/>
            <person name="Ramamoorthy G.K."/>
            <person name="Gryganskyi A."/>
            <person name="Culley D."/>
            <person name="Magnuson J.K."/>
            <person name="James T.Y."/>
            <person name="O'Malley M.A."/>
            <person name="Stajich J.E."/>
            <person name="Spatafora J.W."/>
            <person name="Visel A."/>
            <person name="Grigoriev I.V."/>
        </authorList>
    </citation>
    <scope>NUCLEOTIDE SEQUENCE [LARGE SCALE GENOMIC DNA]</scope>
    <source>
        <strain evidence="2 3">62-1032</strain>
    </source>
</reference>
<dbReference type="Proteomes" id="UP000193467">
    <property type="component" value="Unassembled WGS sequence"/>
</dbReference>
<accession>A0A1Y2CY51</accession>
<feature type="compositionally biased region" description="Pro residues" evidence="1">
    <location>
        <begin position="69"/>
        <end position="80"/>
    </location>
</feature>
<feature type="compositionally biased region" description="Basic and acidic residues" evidence="1">
    <location>
        <begin position="174"/>
        <end position="203"/>
    </location>
</feature>
<dbReference type="EMBL" id="MCGR01000107">
    <property type="protein sequence ID" value="ORY51774.1"/>
    <property type="molecule type" value="Genomic_DNA"/>
</dbReference>
<feature type="region of interest" description="Disordered" evidence="1">
    <location>
        <begin position="174"/>
        <end position="608"/>
    </location>
</feature>
<name>A0A1Y2CY51_9BASI</name>
<comment type="caution">
    <text evidence="2">The sequence shown here is derived from an EMBL/GenBank/DDBJ whole genome shotgun (WGS) entry which is preliminary data.</text>
</comment>
<organism evidence="2 3">
    <name type="scientific">Leucosporidium creatinivorum</name>
    <dbReference type="NCBI Taxonomy" id="106004"/>
    <lineage>
        <taxon>Eukaryota</taxon>
        <taxon>Fungi</taxon>
        <taxon>Dikarya</taxon>
        <taxon>Basidiomycota</taxon>
        <taxon>Pucciniomycotina</taxon>
        <taxon>Microbotryomycetes</taxon>
        <taxon>Leucosporidiales</taxon>
        <taxon>Leucosporidium</taxon>
    </lineage>
</organism>
<feature type="compositionally biased region" description="Polar residues" evidence="1">
    <location>
        <begin position="439"/>
        <end position="449"/>
    </location>
</feature>